<dbReference type="Gene3D" id="1.10.490.10">
    <property type="entry name" value="Globins"/>
    <property type="match status" value="1"/>
</dbReference>
<evidence type="ECO:0000259" key="6">
    <source>
        <dbReference type="PROSITE" id="PS01033"/>
    </source>
</evidence>
<evidence type="ECO:0000256" key="5">
    <source>
        <dbReference type="RuleBase" id="RU000356"/>
    </source>
</evidence>
<keyword evidence="5" id="KW-0813">Transport</keyword>
<dbReference type="Proteomes" id="UP001501231">
    <property type="component" value="Unassembled WGS sequence"/>
</dbReference>
<keyword evidence="1 5" id="KW-0349">Heme</keyword>
<dbReference type="Pfam" id="PF00042">
    <property type="entry name" value="Globin"/>
    <property type="match status" value="1"/>
</dbReference>
<keyword evidence="3" id="KW-0479">Metal-binding</keyword>
<keyword evidence="2 5" id="KW-0561">Oxygen transport</keyword>
<dbReference type="EMBL" id="BAAARW010000020">
    <property type="protein sequence ID" value="GAA2431573.1"/>
    <property type="molecule type" value="Genomic_DNA"/>
</dbReference>
<name>A0ABN3JJA5_9ACTN</name>
<keyword evidence="4" id="KW-0408">Iron</keyword>
<comment type="similarity">
    <text evidence="5">Belongs to the globin family.</text>
</comment>
<dbReference type="PROSITE" id="PS01033">
    <property type="entry name" value="GLOBIN"/>
    <property type="match status" value="1"/>
</dbReference>
<dbReference type="RefSeq" id="WP_344592270.1">
    <property type="nucleotide sequence ID" value="NZ_BAAARW010000020.1"/>
</dbReference>
<organism evidence="7 8">
    <name type="scientific">Actinomadura vinacea</name>
    <dbReference type="NCBI Taxonomy" id="115336"/>
    <lineage>
        <taxon>Bacteria</taxon>
        <taxon>Bacillati</taxon>
        <taxon>Actinomycetota</taxon>
        <taxon>Actinomycetes</taxon>
        <taxon>Streptosporangiales</taxon>
        <taxon>Thermomonosporaceae</taxon>
        <taxon>Actinomadura</taxon>
    </lineage>
</organism>
<evidence type="ECO:0000313" key="8">
    <source>
        <dbReference type="Proteomes" id="UP001501231"/>
    </source>
</evidence>
<dbReference type="SUPFAM" id="SSF46458">
    <property type="entry name" value="Globin-like"/>
    <property type="match status" value="1"/>
</dbReference>
<dbReference type="PANTHER" id="PTHR43396:SF3">
    <property type="entry name" value="FLAVOHEMOPROTEIN"/>
    <property type="match status" value="1"/>
</dbReference>
<evidence type="ECO:0000256" key="3">
    <source>
        <dbReference type="ARBA" id="ARBA00022723"/>
    </source>
</evidence>
<feature type="domain" description="Globin" evidence="6">
    <location>
        <begin position="1"/>
        <end position="131"/>
    </location>
</feature>
<dbReference type="InterPro" id="IPR009050">
    <property type="entry name" value="Globin-like_sf"/>
</dbReference>
<evidence type="ECO:0000256" key="2">
    <source>
        <dbReference type="ARBA" id="ARBA00022621"/>
    </source>
</evidence>
<comment type="caution">
    <text evidence="7">The sequence shown here is derived from an EMBL/GenBank/DDBJ whole genome shotgun (WGS) entry which is preliminary data.</text>
</comment>
<dbReference type="PANTHER" id="PTHR43396">
    <property type="entry name" value="FLAVOHEMOPROTEIN"/>
    <property type="match status" value="1"/>
</dbReference>
<proteinExistence type="inferred from homology"/>
<evidence type="ECO:0000256" key="4">
    <source>
        <dbReference type="ARBA" id="ARBA00023004"/>
    </source>
</evidence>
<dbReference type="InterPro" id="IPR000971">
    <property type="entry name" value="Globin"/>
</dbReference>
<evidence type="ECO:0000256" key="1">
    <source>
        <dbReference type="ARBA" id="ARBA00022617"/>
    </source>
</evidence>
<evidence type="ECO:0000313" key="7">
    <source>
        <dbReference type="EMBL" id="GAA2431573.1"/>
    </source>
</evidence>
<protein>
    <recommendedName>
        <fullName evidence="6">Globin domain-containing protein</fullName>
    </recommendedName>
</protein>
<accession>A0ABN3JJA5</accession>
<gene>
    <name evidence="7" type="ORF">GCM10010191_51730</name>
</gene>
<dbReference type="InterPro" id="IPR012292">
    <property type="entry name" value="Globin/Proto"/>
</dbReference>
<keyword evidence="8" id="KW-1185">Reference proteome</keyword>
<sequence>MDPQRLKDNFALVGTHGQDVTAYFYSDLFERDPALRPLFPASMAKQEQMLLEALVQVVSLVDDAPALVPYAQELGRRHAGYGVTSEHYPQVGASLLATLEYFSGPAWNQELANDWATAFGLLSQIMSEAAAEAAS</sequence>
<reference evidence="7 8" key="1">
    <citation type="journal article" date="2019" name="Int. J. Syst. Evol. Microbiol.">
        <title>The Global Catalogue of Microorganisms (GCM) 10K type strain sequencing project: providing services to taxonomists for standard genome sequencing and annotation.</title>
        <authorList>
            <consortium name="The Broad Institute Genomics Platform"/>
            <consortium name="The Broad Institute Genome Sequencing Center for Infectious Disease"/>
            <person name="Wu L."/>
            <person name="Ma J."/>
        </authorList>
    </citation>
    <scope>NUCLEOTIDE SEQUENCE [LARGE SCALE GENOMIC DNA]</scope>
    <source>
        <strain evidence="7 8">JCM 3325</strain>
    </source>
</reference>